<dbReference type="GO" id="GO:0016787">
    <property type="term" value="F:hydrolase activity"/>
    <property type="evidence" value="ECO:0007669"/>
    <property type="project" value="InterPro"/>
</dbReference>
<gene>
    <name evidence="3" type="ORF">BKA67DRAFT_539431</name>
</gene>
<dbReference type="InterPro" id="IPR036523">
    <property type="entry name" value="SurE-like_sf"/>
</dbReference>
<dbReference type="PANTHER" id="PTHR47551">
    <property type="entry name" value="TUBULIN--TYROSINE LIGASE PBY1-RELATED"/>
    <property type="match status" value="1"/>
</dbReference>
<dbReference type="InterPro" id="IPR002828">
    <property type="entry name" value="SurE-like_Pase/nucleotidase"/>
</dbReference>
<dbReference type="Pfam" id="PF01975">
    <property type="entry name" value="SurE"/>
    <property type="match status" value="1"/>
</dbReference>
<dbReference type="Pfam" id="PF03133">
    <property type="entry name" value="TTL"/>
    <property type="match status" value="1"/>
</dbReference>
<feature type="compositionally biased region" description="Acidic residues" evidence="1">
    <location>
        <begin position="547"/>
        <end position="563"/>
    </location>
</feature>
<feature type="region of interest" description="Disordered" evidence="1">
    <location>
        <begin position="63"/>
        <end position="90"/>
    </location>
</feature>
<dbReference type="PANTHER" id="PTHR47551:SF1">
    <property type="entry name" value="TUBULIN--TYROSINE LIGASE PBY1-RELATED"/>
    <property type="match status" value="1"/>
</dbReference>
<evidence type="ECO:0000313" key="4">
    <source>
        <dbReference type="Proteomes" id="UP000758603"/>
    </source>
</evidence>
<dbReference type="SUPFAM" id="SSF56059">
    <property type="entry name" value="Glutathione synthetase ATP-binding domain-like"/>
    <property type="match status" value="1"/>
</dbReference>
<evidence type="ECO:0000256" key="1">
    <source>
        <dbReference type="SAM" id="MobiDB-lite"/>
    </source>
</evidence>
<proteinExistence type="predicted"/>
<dbReference type="SUPFAM" id="SSF64167">
    <property type="entry name" value="SurE-like"/>
    <property type="match status" value="1"/>
</dbReference>
<evidence type="ECO:0000313" key="3">
    <source>
        <dbReference type="EMBL" id="KAH6647575.1"/>
    </source>
</evidence>
<feature type="compositionally biased region" description="Polar residues" evidence="1">
    <location>
        <begin position="69"/>
        <end position="83"/>
    </location>
</feature>
<keyword evidence="4" id="KW-1185">Reference proteome</keyword>
<protein>
    <submittedName>
        <fullName evidence="3">Survival protein sure-like phosphatase/nucleotidase</fullName>
    </submittedName>
</protein>
<dbReference type="AlphaFoldDB" id="A0A9P8RK72"/>
<dbReference type="GeneID" id="70129525"/>
<accession>A0A9P8RK72</accession>
<feature type="region of interest" description="Disordered" evidence="1">
    <location>
        <begin position="239"/>
        <end position="273"/>
    </location>
</feature>
<feature type="domain" description="Survival protein SurE-like phosphatase/nucleotidase" evidence="2">
    <location>
        <begin position="3"/>
        <end position="229"/>
    </location>
</feature>
<feature type="region of interest" description="Disordered" evidence="1">
    <location>
        <begin position="547"/>
        <end position="587"/>
    </location>
</feature>
<dbReference type="InterPro" id="IPR004344">
    <property type="entry name" value="TTL/TTLL_fam"/>
</dbReference>
<dbReference type="RefSeq" id="XP_045954087.1">
    <property type="nucleotide sequence ID" value="XM_046100633.1"/>
</dbReference>
<evidence type="ECO:0000259" key="2">
    <source>
        <dbReference type="Pfam" id="PF01975"/>
    </source>
</evidence>
<feature type="compositionally biased region" description="Basic and acidic residues" evidence="1">
    <location>
        <begin position="250"/>
        <end position="268"/>
    </location>
</feature>
<sequence>MHILVTNDDGPPSTTSSPYVHSLVRALQKAGHEVSVCLPASQRSWIGKAHMIGQTVKPTYYRPPPVFDPQTSASDIQQGTTHSRPSKSRDVEEWILADGTPASCAQLGLYHFFTHKKPIDLVVSGPNYGRNTTAVFGLSSGTLGAALEAAVCRRKSIALSYAFFRDQNDPHLPEIVEQGAAHSVKVIEKLYEQWPADKSVDLYTVNVPLVDGVGTNKVLFTEMLANYWAEGRACFQEVEGSVGDEEEEEERIRESEGRDEKEKTKVAENEDSSYPHRHFKWAPQKMIADVNQSIIDAKPGNDGWAVMQGYTSITPMKANFWHAAPELNGQELKLEPVEAETSASTQQSVLPHRPKNHFYALIDYEDPYVQPLILSALEKAIPASSYTLISPPTATNNEQAQSEIALSSLLPTPDAHILQITPYESIDWDFADSHDSTCLVNSYMLRKALIRKHYLGSTVENWVAKRPQSILKTHVQRSEAFELDYAEFLDDALVEAFELRASLERNEEQEAKADREWWILKPGMSDRGQGIRLFSTMEELQGIFDEWEEGMPDSDDEEEDEEDGGRQGPSSDIPASKGDDDDEGGEGIMTSHLRHFVAQPYIHPPLLLPGSGNRKFHIRTYVVCAGSLDVYVYRDMLALFAGKPYVAPWEQQGDGGIDLEAHLTNTCLQRSVSDGTVRNFWDLELPSNDDEKNKPSKEGIFAQICDVTGEVFEAAARGMMMHFQPLPNAFEVYGLDFLVDAEGTAWLLEVNAFPDFKQTGDELRALVQGLWEGVMRVSVGHFFGVEGLAGEEKRREQDERLVHVRNVDLGKRWG</sequence>
<reference evidence="3" key="1">
    <citation type="journal article" date="2021" name="Nat. Commun.">
        <title>Genetic determinants of endophytism in the Arabidopsis root mycobiome.</title>
        <authorList>
            <person name="Mesny F."/>
            <person name="Miyauchi S."/>
            <person name="Thiergart T."/>
            <person name="Pickel B."/>
            <person name="Atanasova L."/>
            <person name="Karlsson M."/>
            <person name="Huettel B."/>
            <person name="Barry K.W."/>
            <person name="Haridas S."/>
            <person name="Chen C."/>
            <person name="Bauer D."/>
            <person name="Andreopoulos W."/>
            <person name="Pangilinan J."/>
            <person name="LaButti K."/>
            <person name="Riley R."/>
            <person name="Lipzen A."/>
            <person name="Clum A."/>
            <person name="Drula E."/>
            <person name="Henrissat B."/>
            <person name="Kohler A."/>
            <person name="Grigoriev I.V."/>
            <person name="Martin F.M."/>
            <person name="Hacquard S."/>
        </authorList>
    </citation>
    <scope>NUCLEOTIDE SEQUENCE</scope>
    <source>
        <strain evidence="3">MPI-SDFR-AT-0073</strain>
    </source>
</reference>
<dbReference type="EMBL" id="JAGPXC010000008">
    <property type="protein sequence ID" value="KAH6647575.1"/>
    <property type="molecule type" value="Genomic_DNA"/>
</dbReference>
<comment type="caution">
    <text evidence="3">The sequence shown here is derived from an EMBL/GenBank/DDBJ whole genome shotgun (WGS) entry which is preliminary data.</text>
</comment>
<dbReference type="Proteomes" id="UP000758603">
    <property type="component" value="Unassembled WGS sequence"/>
</dbReference>
<organism evidence="3 4">
    <name type="scientific">Truncatella angustata</name>
    <dbReference type="NCBI Taxonomy" id="152316"/>
    <lineage>
        <taxon>Eukaryota</taxon>
        <taxon>Fungi</taxon>
        <taxon>Dikarya</taxon>
        <taxon>Ascomycota</taxon>
        <taxon>Pezizomycotina</taxon>
        <taxon>Sordariomycetes</taxon>
        <taxon>Xylariomycetidae</taxon>
        <taxon>Amphisphaeriales</taxon>
        <taxon>Sporocadaceae</taxon>
        <taxon>Truncatella</taxon>
    </lineage>
</organism>
<dbReference type="InterPro" id="IPR027746">
    <property type="entry name" value="TTL"/>
</dbReference>
<dbReference type="OrthoDB" id="202825at2759"/>
<dbReference type="NCBIfam" id="TIGR00087">
    <property type="entry name" value="surE"/>
    <property type="match status" value="1"/>
</dbReference>
<name>A0A9P8RK72_9PEZI</name>
<dbReference type="Gene3D" id="3.40.1210.10">
    <property type="entry name" value="Survival protein SurE-like phosphatase/nucleotidase"/>
    <property type="match status" value="1"/>
</dbReference>
<dbReference type="GO" id="GO:0000932">
    <property type="term" value="C:P-body"/>
    <property type="evidence" value="ECO:0007669"/>
    <property type="project" value="TreeGrafter"/>
</dbReference>
<dbReference type="Gene3D" id="3.30.470.20">
    <property type="entry name" value="ATP-grasp fold, B domain"/>
    <property type="match status" value="1"/>
</dbReference>
<dbReference type="PROSITE" id="PS51221">
    <property type="entry name" value="TTL"/>
    <property type="match status" value="1"/>
</dbReference>